<dbReference type="EMBL" id="AP019416">
    <property type="protein sequence ID" value="BBI52491.1"/>
    <property type="molecule type" value="Genomic_DNA"/>
</dbReference>
<evidence type="ECO:0000313" key="4">
    <source>
        <dbReference type="EMBL" id="BBI52491.1"/>
    </source>
</evidence>
<dbReference type="InterPro" id="IPR036013">
    <property type="entry name" value="Band_7/SPFH_dom_sf"/>
</dbReference>
<dbReference type="Pfam" id="PF01145">
    <property type="entry name" value="Band_7"/>
    <property type="match status" value="1"/>
</dbReference>
<gene>
    <name evidence="4" type="ORF">HORIV_49120</name>
</gene>
<keyword evidence="2" id="KW-1133">Transmembrane helix</keyword>
<dbReference type="InterPro" id="IPR050710">
    <property type="entry name" value="Band7/mec-2_domain"/>
</dbReference>
<reference evidence="5" key="1">
    <citation type="journal article" date="2019" name="Microbiol. Resour. Announc.">
        <title>Complete Genome Sequence of Halomonas olivaria, a Moderately Halophilic Bacterium Isolated from Olive Processing Effluents, Obtained by Nanopore Sequencing.</title>
        <authorList>
            <person name="Nagata S."/>
            <person name="Ii K.M."/>
            <person name="Tsukimi T."/>
            <person name="Miura M.C."/>
            <person name="Galipon J."/>
            <person name="Arakawa K."/>
        </authorList>
    </citation>
    <scope>NUCLEOTIDE SEQUENCE [LARGE SCALE GENOMIC DNA]</scope>
    <source>
        <strain evidence="5">TYRC17</strain>
    </source>
</reference>
<sequence length="362" mass="39724">MDLPISPGLLISLIIVVIAVLIISKGLIIIRQSEVMVVERLGSFHRVLESGINIIIPFIEQPRAITMLRYRKMGEEYTAITSDETRIDRRETVMDFPGQPVVTTDNVTVRINGALYYQIIDPKRAVYEVENMSQAVEVLAKTTLRSVVGKMELDKLFESRAEVNNEIQAAMEEPASKWGVKISRVEVQDIAMPEEVETAMRLQMAAERKRRATVTEAEGEKSAAIAMAQGQRESSILNAQGDKESAILRAQGEQESIKLVLSAIGDSEENKRTVVGYLLGQSYIKVLPNMAKDGERVFVPYESSALLGSMGMFREMAGSPEDTVANHLKRGNGSDNNLRSGIVGGAAGAINVVAINNECLTV</sequence>
<keyword evidence="2" id="KW-0472">Membrane</keyword>
<organism evidence="4 5">
    <name type="scientific">Vreelandella olivaria</name>
    <dbReference type="NCBI Taxonomy" id="390919"/>
    <lineage>
        <taxon>Bacteria</taxon>
        <taxon>Pseudomonadati</taxon>
        <taxon>Pseudomonadota</taxon>
        <taxon>Gammaproteobacteria</taxon>
        <taxon>Oceanospirillales</taxon>
        <taxon>Halomonadaceae</taxon>
        <taxon>Vreelandella</taxon>
    </lineage>
</organism>
<dbReference type="Gene3D" id="3.30.479.30">
    <property type="entry name" value="Band 7 domain"/>
    <property type="match status" value="1"/>
</dbReference>
<evidence type="ECO:0000259" key="3">
    <source>
        <dbReference type="SMART" id="SM00244"/>
    </source>
</evidence>
<keyword evidence="2" id="KW-0812">Transmembrane</keyword>
<keyword evidence="5" id="KW-1185">Reference proteome</keyword>
<evidence type="ECO:0000313" key="5">
    <source>
        <dbReference type="Proteomes" id="UP000289555"/>
    </source>
</evidence>
<feature type="domain" description="Band 7" evidence="3">
    <location>
        <begin position="25"/>
        <end position="204"/>
    </location>
</feature>
<dbReference type="Proteomes" id="UP000289555">
    <property type="component" value="Chromosome"/>
</dbReference>
<comment type="subcellular location">
    <subcellularLocation>
        <location evidence="1">Membrane</location>
        <topology evidence="1">Single-pass membrane protein</topology>
    </subcellularLocation>
</comment>
<feature type="transmembrane region" description="Helical" evidence="2">
    <location>
        <begin position="6"/>
        <end position="30"/>
    </location>
</feature>
<dbReference type="InterPro" id="IPR001107">
    <property type="entry name" value="Band_7"/>
</dbReference>
<name>A0ABM7GP95_9GAMM</name>
<dbReference type="SUPFAM" id="SSF117892">
    <property type="entry name" value="Band 7/SPFH domain"/>
    <property type="match status" value="1"/>
</dbReference>
<evidence type="ECO:0000256" key="2">
    <source>
        <dbReference type="SAM" id="Phobius"/>
    </source>
</evidence>
<dbReference type="PANTHER" id="PTHR43327">
    <property type="entry name" value="STOMATIN-LIKE PROTEIN 2, MITOCHONDRIAL"/>
    <property type="match status" value="1"/>
</dbReference>
<evidence type="ECO:0000256" key="1">
    <source>
        <dbReference type="ARBA" id="ARBA00004167"/>
    </source>
</evidence>
<accession>A0ABM7GP95</accession>
<protein>
    <submittedName>
        <fullName evidence="4">Paraslipin</fullName>
    </submittedName>
</protein>
<dbReference type="PANTHER" id="PTHR43327:SF10">
    <property type="entry name" value="STOMATIN-LIKE PROTEIN 2, MITOCHONDRIAL"/>
    <property type="match status" value="1"/>
</dbReference>
<proteinExistence type="predicted"/>
<dbReference type="SMART" id="SM00244">
    <property type="entry name" value="PHB"/>
    <property type="match status" value="1"/>
</dbReference>